<evidence type="ECO:0000313" key="2">
    <source>
        <dbReference type="Proteomes" id="UP000516421"/>
    </source>
</evidence>
<dbReference type="KEGG" id="rama:IDM48_01030"/>
<gene>
    <name evidence="1" type="ORF">IDM48_01030</name>
</gene>
<dbReference type="AlphaFoldDB" id="A0A7H2BK79"/>
<proteinExistence type="predicted"/>
<name>A0A7H2BK79_9MICC</name>
<keyword evidence="2" id="KW-1185">Reference proteome</keyword>
<sequence length="75" mass="8590">MEENEDFAVVLDYLRENCLAGEDEVVDGTDLPFEVVSEHFSKAQRIVNDELFSGEISDPHAMNVINSFKDWARQQ</sequence>
<accession>A0A7H2BK79</accession>
<dbReference type="RefSeq" id="WP_190617670.1">
    <property type="nucleotide sequence ID" value="NZ_CP061538.1"/>
</dbReference>
<dbReference type="Proteomes" id="UP000516421">
    <property type="component" value="Chromosome"/>
</dbReference>
<protein>
    <submittedName>
        <fullName evidence="1">Uncharacterized protein</fullName>
    </submittedName>
</protein>
<organism evidence="1 2">
    <name type="scientific">Rothia amarae</name>
    <dbReference type="NCBI Taxonomy" id="169480"/>
    <lineage>
        <taxon>Bacteria</taxon>
        <taxon>Bacillati</taxon>
        <taxon>Actinomycetota</taxon>
        <taxon>Actinomycetes</taxon>
        <taxon>Micrococcales</taxon>
        <taxon>Micrococcaceae</taxon>
        <taxon>Rothia</taxon>
    </lineage>
</organism>
<evidence type="ECO:0000313" key="1">
    <source>
        <dbReference type="EMBL" id="QNV40075.1"/>
    </source>
</evidence>
<reference evidence="1 2" key="1">
    <citation type="submission" date="2020-09" db="EMBL/GenBank/DDBJ databases">
        <title>Investigation of environmental microbe.</title>
        <authorList>
            <person name="Ou Y."/>
            <person name="Kang Q."/>
        </authorList>
    </citation>
    <scope>NUCLEOTIDE SEQUENCE [LARGE SCALE GENOMIC DNA]</scope>
    <source>
        <strain evidence="1 2">KJZ-9</strain>
    </source>
</reference>
<dbReference type="EMBL" id="CP061538">
    <property type="protein sequence ID" value="QNV40075.1"/>
    <property type="molecule type" value="Genomic_DNA"/>
</dbReference>